<dbReference type="Gene3D" id="3.40.630.30">
    <property type="match status" value="2"/>
</dbReference>
<evidence type="ECO:0000256" key="2">
    <source>
        <dbReference type="ARBA" id="ARBA00022679"/>
    </source>
</evidence>
<accession>A0A1F5YMA3</accession>
<dbReference type="PANTHER" id="PTHR36174">
    <property type="entry name" value="LIPID II:GLYCINE GLYCYLTRANSFERASE"/>
    <property type="match status" value="1"/>
</dbReference>
<dbReference type="Pfam" id="PF13480">
    <property type="entry name" value="Acetyltransf_6"/>
    <property type="match status" value="1"/>
</dbReference>
<evidence type="ECO:0000256" key="5">
    <source>
        <dbReference type="ARBA" id="ARBA00023315"/>
    </source>
</evidence>
<evidence type="ECO:0000259" key="7">
    <source>
        <dbReference type="Pfam" id="PF13480"/>
    </source>
</evidence>
<evidence type="ECO:0000256" key="1">
    <source>
        <dbReference type="ARBA" id="ARBA00009943"/>
    </source>
</evidence>
<dbReference type="PANTHER" id="PTHR36174:SF1">
    <property type="entry name" value="LIPID II:GLYCINE GLYCYLTRANSFERASE"/>
    <property type="match status" value="1"/>
</dbReference>
<dbReference type="PROSITE" id="PS51191">
    <property type="entry name" value="FEMABX"/>
    <property type="match status" value="1"/>
</dbReference>
<dbReference type="SUPFAM" id="SSF55729">
    <property type="entry name" value="Acyl-CoA N-acyltransferases (Nat)"/>
    <property type="match status" value="2"/>
</dbReference>
<organism evidence="8 9">
    <name type="scientific">Candidatus Gottesmanbacteria bacterium RBG_16_52_11</name>
    <dbReference type="NCBI Taxonomy" id="1798374"/>
    <lineage>
        <taxon>Bacteria</taxon>
        <taxon>Candidatus Gottesmaniibacteriota</taxon>
    </lineage>
</organism>
<proteinExistence type="inferred from homology"/>
<evidence type="ECO:0000256" key="3">
    <source>
        <dbReference type="ARBA" id="ARBA00022960"/>
    </source>
</evidence>
<dbReference type="InterPro" id="IPR050644">
    <property type="entry name" value="PG_Glycine_Bridge_Synth"/>
</dbReference>
<dbReference type="EMBL" id="MFJD01000018">
    <property type="protein sequence ID" value="OGG01310.1"/>
    <property type="molecule type" value="Genomic_DNA"/>
</dbReference>
<name>A0A1F5YMA3_9BACT</name>
<dbReference type="Proteomes" id="UP000178448">
    <property type="component" value="Unassembled WGS sequence"/>
</dbReference>
<keyword evidence="6" id="KW-0961">Cell wall biogenesis/degradation</keyword>
<dbReference type="AlphaFoldDB" id="A0A1F5YMA3"/>
<evidence type="ECO:0000256" key="6">
    <source>
        <dbReference type="ARBA" id="ARBA00023316"/>
    </source>
</evidence>
<comment type="caution">
    <text evidence="8">The sequence shown here is derived from an EMBL/GenBank/DDBJ whole genome shotgun (WGS) entry which is preliminary data.</text>
</comment>
<dbReference type="InterPro" id="IPR038740">
    <property type="entry name" value="BioF2-like_GNAT_dom"/>
</dbReference>
<evidence type="ECO:0000256" key="4">
    <source>
        <dbReference type="ARBA" id="ARBA00022984"/>
    </source>
</evidence>
<keyword evidence="5" id="KW-0012">Acyltransferase</keyword>
<comment type="similarity">
    <text evidence="1">Belongs to the FemABX family.</text>
</comment>
<gene>
    <name evidence="8" type="ORF">A2Z33_05345</name>
</gene>
<dbReference type="InterPro" id="IPR003447">
    <property type="entry name" value="FEMABX"/>
</dbReference>
<dbReference type="GO" id="GO:0009252">
    <property type="term" value="P:peptidoglycan biosynthetic process"/>
    <property type="evidence" value="ECO:0007669"/>
    <property type="project" value="UniProtKB-KW"/>
</dbReference>
<dbReference type="GO" id="GO:0071555">
    <property type="term" value="P:cell wall organization"/>
    <property type="evidence" value="ECO:0007669"/>
    <property type="project" value="UniProtKB-KW"/>
</dbReference>
<dbReference type="GO" id="GO:0016755">
    <property type="term" value="F:aminoacyltransferase activity"/>
    <property type="evidence" value="ECO:0007669"/>
    <property type="project" value="InterPro"/>
</dbReference>
<keyword evidence="3" id="KW-0133">Cell shape</keyword>
<protein>
    <recommendedName>
        <fullName evidence="7">BioF2-like acetyltransferase domain-containing protein</fullName>
    </recommendedName>
</protein>
<reference evidence="8 9" key="1">
    <citation type="journal article" date="2016" name="Nat. Commun.">
        <title>Thousands of microbial genomes shed light on interconnected biogeochemical processes in an aquifer system.</title>
        <authorList>
            <person name="Anantharaman K."/>
            <person name="Brown C.T."/>
            <person name="Hug L.A."/>
            <person name="Sharon I."/>
            <person name="Castelle C.J."/>
            <person name="Probst A.J."/>
            <person name="Thomas B.C."/>
            <person name="Singh A."/>
            <person name="Wilkins M.J."/>
            <person name="Karaoz U."/>
            <person name="Brodie E.L."/>
            <person name="Williams K.H."/>
            <person name="Hubbard S.S."/>
            <person name="Banfield J.F."/>
        </authorList>
    </citation>
    <scope>NUCLEOTIDE SEQUENCE [LARGE SCALE GENOMIC DNA]</scope>
</reference>
<keyword evidence="2" id="KW-0808">Transferase</keyword>
<keyword evidence="4" id="KW-0573">Peptidoglycan synthesis</keyword>
<feature type="domain" description="BioF2-like acetyltransferase" evidence="7">
    <location>
        <begin position="155"/>
        <end position="283"/>
    </location>
</feature>
<dbReference type="GO" id="GO:0008360">
    <property type="term" value="P:regulation of cell shape"/>
    <property type="evidence" value="ECO:0007669"/>
    <property type="project" value="UniProtKB-KW"/>
</dbReference>
<sequence>MAIREATPADRDIWDKTADHPLQSWAWGDFRRSLGIDTVRLLKQTGNSPSACQMTFHALPHLPLTVGYCPKSKLPDTGLLQSLKNTGIRKNAIFIQMEPDAVVSINGKPDRKMPTAVSRMLRTDPRLRSSHRPLFPKYTFVLDLTMSENELLDKMHHKTRYNIRLAQKHGVIVRENNSADGFSHYLRLTGETLARQGFYAHDEKYHRMMWQYMHRAGTARLFTASRGGRILTAWIIFAWKSGIYYPYGASSREDAGMMAPNLTLWEIVRWAKARGYKTFDLWGAMGPNPDRRDPWYGFHRFKEGYAPDLVEFAGSFDLVLRPLIYPVYTAADTVRWRLLKSRRR</sequence>
<evidence type="ECO:0000313" key="8">
    <source>
        <dbReference type="EMBL" id="OGG01310.1"/>
    </source>
</evidence>
<dbReference type="InterPro" id="IPR016181">
    <property type="entry name" value="Acyl_CoA_acyltransferase"/>
</dbReference>
<dbReference type="STRING" id="1798374.A2Z33_05345"/>
<evidence type="ECO:0000313" key="9">
    <source>
        <dbReference type="Proteomes" id="UP000178448"/>
    </source>
</evidence>